<dbReference type="SUPFAM" id="SSF89957">
    <property type="entry name" value="MTH1187/YkoF-like"/>
    <property type="match status" value="1"/>
</dbReference>
<proteinExistence type="predicted"/>
<evidence type="ECO:0000313" key="7">
    <source>
        <dbReference type="EMBL" id="KAF7116483.1"/>
    </source>
</evidence>
<dbReference type="Gene3D" id="3.40.50.970">
    <property type="match status" value="1"/>
</dbReference>
<dbReference type="Proteomes" id="UP000630445">
    <property type="component" value="Unassembled WGS sequence"/>
</dbReference>
<sequence length="445" mass="49459">MLSRNLRPKKPLPWVNSTLFCAKRRFLAQVANVQNVPTEDDEPFDVPISEDSFETYHFDHPPYTVGTTKRQLKNMYQDMFTIRRMELAADSLYKEKKIRGFCHLSTGQEAVAVGIENAISKEDKLITAYRSHGFTFMRGGSIKSIIGELLGRQDGISHGKGGSMHMFREGFFGGNGIVGAHVPVGAGIAFAQQYNDSENVTINVYGDGAANQGQVHEAFNMAKLWNLPVLFGCENNKYGMGTSAERASAMTDYYKRGLYIPGLRVNGMDVLAVMAAVKHGREFIRAGNGPLVHEYVTYRYAGHSMSDPGVAYRTREELKAERESDPVPSFRGKLIDWGVITEDEAKTIDKNIGTQNASFSQQVADIQRLLTEASNQTGLKFQMNPTGTTVEGPWDQVVQVIGFAHTLIHQEGVPRIQTDIRIQTRTDKVQPMEGNLVSVQRILSA</sequence>
<evidence type="ECO:0000259" key="6">
    <source>
        <dbReference type="Pfam" id="PF00676"/>
    </source>
</evidence>
<dbReference type="PANTHER" id="PTHR11516">
    <property type="entry name" value="PYRUVATE DEHYDROGENASE E1 COMPONENT, ALPHA SUBUNIT BACTERIAL AND ORGANELLAR"/>
    <property type="match status" value="1"/>
</dbReference>
<evidence type="ECO:0000256" key="5">
    <source>
        <dbReference type="ARBA" id="ARBA00072290"/>
    </source>
</evidence>
<feature type="domain" description="Dehydrogenase E1 component" evidence="6">
    <location>
        <begin position="78"/>
        <end position="352"/>
    </location>
</feature>
<evidence type="ECO:0000256" key="1">
    <source>
        <dbReference type="ARBA" id="ARBA00001964"/>
    </source>
</evidence>
<dbReference type="AlphaFoldDB" id="A0A8H6UAG4"/>
<dbReference type="InterPro" id="IPR050642">
    <property type="entry name" value="PDH_E1_Alpha_Subunit"/>
</dbReference>
<dbReference type="InterPro" id="IPR002767">
    <property type="entry name" value="Thiamine_BP"/>
</dbReference>
<evidence type="ECO:0000313" key="8">
    <source>
        <dbReference type="Proteomes" id="UP000630445"/>
    </source>
</evidence>
<dbReference type="EC" id="1.2.4.1" evidence="2"/>
<dbReference type="FunFam" id="3.40.50.970:FF:000013">
    <property type="entry name" value="Pyruvate dehydrogenase E1 component subunit alpha"/>
    <property type="match status" value="1"/>
</dbReference>
<comment type="caution">
    <text evidence="7">The sequence shown here is derived from an EMBL/GenBank/DDBJ whole genome shotgun (WGS) entry which is preliminary data.</text>
</comment>
<name>A0A8H6UAG4_9EURO</name>
<dbReference type="EMBL" id="JACBAD010002102">
    <property type="protein sequence ID" value="KAF7116483.1"/>
    <property type="molecule type" value="Genomic_DNA"/>
</dbReference>
<dbReference type="GO" id="GO:0004739">
    <property type="term" value="F:pyruvate dehydrogenase (acetyl-transferring) activity"/>
    <property type="evidence" value="ECO:0007669"/>
    <property type="project" value="UniProtKB-EC"/>
</dbReference>
<evidence type="ECO:0000256" key="3">
    <source>
        <dbReference type="ARBA" id="ARBA00023002"/>
    </source>
</evidence>
<dbReference type="InterPro" id="IPR001017">
    <property type="entry name" value="DH_E1"/>
</dbReference>
<accession>A0A8H6UAG4</accession>
<evidence type="ECO:0000256" key="2">
    <source>
        <dbReference type="ARBA" id="ARBA00012281"/>
    </source>
</evidence>
<gene>
    <name evidence="7" type="ORF">CNMCM5793_004771</name>
</gene>
<dbReference type="NCBIfam" id="TIGR00106">
    <property type="entry name" value="MTH1187 family thiamine-binding protein"/>
    <property type="match status" value="1"/>
</dbReference>
<organism evidence="7 8">
    <name type="scientific">Aspergillus hiratsukae</name>
    <dbReference type="NCBI Taxonomy" id="1194566"/>
    <lineage>
        <taxon>Eukaryota</taxon>
        <taxon>Fungi</taxon>
        <taxon>Dikarya</taxon>
        <taxon>Ascomycota</taxon>
        <taxon>Pezizomycotina</taxon>
        <taxon>Eurotiomycetes</taxon>
        <taxon>Eurotiomycetidae</taxon>
        <taxon>Eurotiales</taxon>
        <taxon>Aspergillaceae</taxon>
        <taxon>Aspergillus</taxon>
        <taxon>Aspergillus subgen. Fumigati</taxon>
    </lineage>
</organism>
<keyword evidence="8" id="KW-1185">Reference proteome</keyword>
<reference evidence="7" key="1">
    <citation type="submission" date="2020-06" db="EMBL/GenBank/DDBJ databases">
        <title>Draft genome sequences of strains closely related to Aspergillus parafelis and Aspergillus hiratsukae.</title>
        <authorList>
            <person name="Dos Santos R.A.C."/>
            <person name="Rivero-Menendez O."/>
            <person name="Steenwyk J.L."/>
            <person name="Mead M.E."/>
            <person name="Goldman G.H."/>
            <person name="Alastruey-Izquierdo A."/>
            <person name="Rokas A."/>
        </authorList>
    </citation>
    <scope>NUCLEOTIDE SEQUENCE</scope>
    <source>
        <strain evidence="7">CNM-CM5793</strain>
    </source>
</reference>
<keyword evidence="3" id="KW-0560">Oxidoreductase</keyword>
<keyword evidence="4" id="KW-0786">Thiamine pyrophosphate</keyword>
<comment type="cofactor">
    <cofactor evidence="1">
        <name>thiamine diphosphate</name>
        <dbReference type="ChEBI" id="CHEBI:58937"/>
    </cofactor>
</comment>
<dbReference type="OrthoDB" id="10256198at2759"/>
<dbReference type="PANTHER" id="PTHR11516:SF60">
    <property type="entry name" value="PYRUVATE DEHYDROGENASE E1 COMPONENT SUBUNIT ALPHA"/>
    <property type="match status" value="1"/>
</dbReference>
<dbReference type="CDD" id="cd02000">
    <property type="entry name" value="TPP_E1_PDC_ADC_BCADC"/>
    <property type="match status" value="1"/>
</dbReference>
<dbReference type="SUPFAM" id="SSF52518">
    <property type="entry name" value="Thiamin diphosphate-binding fold (THDP-binding)"/>
    <property type="match status" value="1"/>
</dbReference>
<dbReference type="InterPro" id="IPR029756">
    <property type="entry name" value="MTH1187/YkoF-like"/>
</dbReference>
<dbReference type="Pfam" id="PF00676">
    <property type="entry name" value="E1_dh"/>
    <property type="match status" value="1"/>
</dbReference>
<evidence type="ECO:0000256" key="4">
    <source>
        <dbReference type="ARBA" id="ARBA00023052"/>
    </source>
</evidence>
<protein>
    <recommendedName>
        <fullName evidence="5">Pyruvate dehydrogenase E1 component subunit alpha, mitochondrial</fullName>
        <ecNumber evidence="2">1.2.4.1</ecNumber>
    </recommendedName>
</protein>
<dbReference type="InterPro" id="IPR029061">
    <property type="entry name" value="THDP-binding"/>
</dbReference>
<dbReference type="GO" id="GO:0006086">
    <property type="term" value="P:pyruvate decarboxylation to acetyl-CoA"/>
    <property type="evidence" value="ECO:0007669"/>
    <property type="project" value="TreeGrafter"/>
</dbReference>